<dbReference type="SUPFAM" id="SSF52540">
    <property type="entry name" value="P-loop containing nucleoside triphosphate hydrolases"/>
    <property type="match status" value="1"/>
</dbReference>
<dbReference type="RefSeq" id="XP_007840346.1">
    <property type="nucleotide sequence ID" value="XM_007842155.1"/>
</dbReference>
<dbReference type="PANTHER" id="PTHR46312">
    <property type="entry name" value="NACHT DOMAIN-CONTAINING PROTEIN"/>
    <property type="match status" value="1"/>
</dbReference>
<gene>
    <name evidence="2" type="ORF">PFICI_13574</name>
</gene>
<dbReference type="InterPro" id="IPR029058">
    <property type="entry name" value="AB_hydrolase_fold"/>
</dbReference>
<dbReference type="InterPro" id="IPR007111">
    <property type="entry name" value="NACHT_NTPase"/>
</dbReference>
<dbReference type="InterPro" id="IPR011989">
    <property type="entry name" value="ARM-like"/>
</dbReference>
<accession>W3WME6</accession>
<dbReference type="InterPro" id="IPR016024">
    <property type="entry name" value="ARM-type_fold"/>
</dbReference>
<dbReference type="EMBL" id="KI912119">
    <property type="protein sequence ID" value="ETS75090.1"/>
    <property type="molecule type" value="Genomic_DNA"/>
</dbReference>
<dbReference type="KEGG" id="pfy:PFICI_13574"/>
<dbReference type="OMA" id="SLWPLEI"/>
<dbReference type="InterPro" id="IPR027417">
    <property type="entry name" value="P-loop_NTPase"/>
</dbReference>
<dbReference type="InterPro" id="IPR055496">
    <property type="entry name" value="DUF7068"/>
</dbReference>
<dbReference type="InterPro" id="IPR003593">
    <property type="entry name" value="AAA+_ATPase"/>
</dbReference>
<dbReference type="Gene3D" id="1.25.10.10">
    <property type="entry name" value="Leucine-rich Repeat Variant"/>
    <property type="match status" value="2"/>
</dbReference>
<dbReference type="PROSITE" id="PS50837">
    <property type="entry name" value="NACHT"/>
    <property type="match status" value="1"/>
</dbReference>
<dbReference type="Gene3D" id="3.40.50.300">
    <property type="entry name" value="P-loop containing nucleotide triphosphate hydrolases"/>
    <property type="match status" value="1"/>
</dbReference>
<dbReference type="AlphaFoldDB" id="W3WME6"/>
<name>W3WME6_PESFW</name>
<dbReference type="HOGENOM" id="CLU_003175_1_0_1"/>
<sequence length="1230" mass="142154">MLPSKVGPARIFTCDWPSDLFEDSNFVQKTFDEFARLLQARIEALPPALNQAQHHQRPILFIASCLGGIILMKALVLASPEYIKKAVHGIVFLATPFSGTSFRDVAEWAEPGLRMWAFVRAEQVSNLLRETKMNSDLIKLRHDFTALCREHMNPDCMTAFYEKGKSSLPRKLFPWLPAFLAKEKPLVGEESASLDIVMDRLSLNRSHLLMNKFSGPFDQDYVLVIGRVRKILGKIREGRTLYMADKWISNHCYTTDKLAIQRIAHTDEPLAMENCFINLVIVETPGESLKMEEDRKSSAQFSIHDRLKIREPDEEMQVDIRKLFDPRKGKKSETTKPRRILIRGHAGVGKSTLCKKLIHNFKELGIWRDIFARVLWVPLRNLKRQDHEKKSLRDVLRQEFFLGSPKSEDLSRELEMELEADGGEKTLFILDGLDEVYEGLETDNYMYELLYDFLRWPAVIVTCRPNVSLASQRNLSFDLELETIGFSSEQVNSYMQNVLTIPGKVRGESIPDVQKIESLQSLLQQHQLLQDLIRIPIQLDALCYIWADGDNSLRDGTALGTMTNIYQAIVERLWKKDIPKLHFEDGERPISKVVMEKASLRMIEHDAPRKQYLLERFAFSGFVDNVINFDREYQKAILEEHMDKSQSLPPSEEPLLSASQTLHRLSFWRASNPSAKHPTYHFLHLTFQEYFAARYFVRQWKAKEPLRLGKNSGSKRTESLTTFLMDHRYEARYDVFWRFVTGLLSLEGKEICKFFSLVENSPRDLLGPVHERLIVHCLSEVPPDQLFFSEKRKELEIRIVDWLIFEDEFAGHTRLANEIEVPLASLKAALELGGTATRISIVLALRSRPALPIEFIHLACSWLEADTDRKLKLHILDLLERQKGPPDDLVFEAVVALFRDREERVQDEAISTFECWSLPQNQIVSAIMPFVKDKKSRIRWPAARILGKYSRLDDEIMDDLKVEIEDQESDIPTEVSLDILESQIQYNRDVLGFIAAQLEDKYLHWIATNILQDQPDLDEDIFQTVIKLLESREEFARKAAIKVLASLNRRKEEVEDIVMAHLLNQDPEIRIGVIKALREWPELDVKVLNLLTEALEDKNRDVRLASIKSLEQQPHLSHDILDVVQARAQDQTEDDQVRGLAIHTLMERKTSVDGIDELVKTWLREENYSIQQEIIGALRTWPQPSNEILDTVLERLKEGDHYAQEKALDAVRNWPQFNDTALHAIARRVP</sequence>
<dbReference type="Proteomes" id="UP000030651">
    <property type="component" value="Unassembled WGS sequence"/>
</dbReference>
<dbReference type="GeneID" id="19278587"/>
<dbReference type="SUPFAM" id="SSF53474">
    <property type="entry name" value="alpha/beta-Hydrolases"/>
    <property type="match status" value="1"/>
</dbReference>
<evidence type="ECO:0000259" key="1">
    <source>
        <dbReference type="PROSITE" id="PS50837"/>
    </source>
</evidence>
<dbReference type="PANTHER" id="PTHR46312:SF2">
    <property type="entry name" value="NUCLEOTIDE-BINDING OLIGOMERIZATION DOMAIN-CONTAINING PROTEIN 2-LIKE"/>
    <property type="match status" value="1"/>
</dbReference>
<dbReference type="SMART" id="SM00382">
    <property type="entry name" value="AAA"/>
    <property type="match status" value="1"/>
</dbReference>
<keyword evidence="3" id="KW-1185">Reference proteome</keyword>
<proteinExistence type="predicted"/>
<evidence type="ECO:0000313" key="3">
    <source>
        <dbReference type="Proteomes" id="UP000030651"/>
    </source>
</evidence>
<protein>
    <recommendedName>
        <fullName evidence="1">NACHT domain-containing protein</fullName>
    </recommendedName>
</protein>
<dbReference type="SUPFAM" id="SSF48371">
    <property type="entry name" value="ARM repeat"/>
    <property type="match status" value="1"/>
</dbReference>
<feature type="domain" description="NACHT" evidence="1">
    <location>
        <begin position="338"/>
        <end position="466"/>
    </location>
</feature>
<dbReference type="Pfam" id="PF13646">
    <property type="entry name" value="HEAT_2"/>
    <property type="match status" value="1"/>
</dbReference>
<dbReference type="OrthoDB" id="427518at2759"/>
<organism evidence="2 3">
    <name type="scientific">Pestalotiopsis fici (strain W106-1 / CGMCC3.15140)</name>
    <dbReference type="NCBI Taxonomy" id="1229662"/>
    <lineage>
        <taxon>Eukaryota</taxon>
        <taxon>Fungi</taxon>
        <taxon>Dikarya</taxon>
        <taxon>Ascomycota</taxon>
        <taxon>Pezizomycotina</taxon>
        <taxon>Sordariomycetes</taxon>
        <taxon>Xylariomycetidae</taxon>
        <taxon>Amphisphaeriales</taxon>
        <taxon>Sporocadaceae</taxon>
        <taxon>Pestalotiopsis</taxon>
    </lineage>
</organism>
<dbReference type="Pfam" id="PF05729">
    <property type="entry name" value="NACHT"/>
    <property type="match status" value="1"/>
</dbReference>
<evidence type="ECO:0000313" key="2">
    <source>
        <dbReference type="EMBL" id="ETS75090.1"/>
    </source>
</evidence>
<dbReference type="Pfam" id="PF23238">
    <property type="entry name" value="DUF7068"/>
    <property type="match status" value="1"/>
</dbReference>
<dbReference type="eggNOG" id="KOG2029">
    <property type="taxonomic scope" value="Eukaryota"/>
</dbReference>
<reference evidence="3" key="1">
    <citation type="journal article" date="2015" name="BMC Genomics">
        <title>Genomic and transcriptomic analysis of the endophytic fungus Pestalotiopsis fici reveals its lifestyle and high potential for synthesis of natural products.</title>
        <authorList>
            <person name="Wang X."/>
            <person name="Zhang X."/>
            <person name="Liu L."/>
            <person name="Xiang M."/>
            <person name="Wang W."/>
            <person name="Sun X."/>
            <person name="Che Y."/>
            <person name="Guo L."/>
            <person name="Liu G."/>
            <person name="Guo L."/>
            <person name="Wang C."/>
            <person name="Yin W.B."/>
            <person name="Stadler M."/>
            <person name="Zhang X."/>
            <person name="Liu X."/>
        </authorList>
    </citation>
    <scope>NUCLEOTIDE SEQUENCE [LARGE SCALE GENOMIC DNA]</scope>
    <source>
        <strain evidence="3">W106-1 / CGMCC3.15140</strain>
    </source>
</reference>
<dbReference type="InParanoid" id="W3WME6"/>